<evidence type="ECO:0000259" key="5">
    <source>
        <dbReference type="PROSITE" id="PS01124"/>
    </source>
</evidence>
<evidence type="ECO:0000256" key="4">
    <source>
        <dbReference type="PROSITE-ProRule" id="PRU00169"/>
    </source>
</evidence>
<dbReference type="SUPFAM" id="SSF46689">
    <property type="entry name" value="Homeodomain-like"/>
    <property type="match status" value="2"/>
</dbReference>
<evidence type="ECO:0000256" key="2">
    <source>
        <dbReference type="ARBA" id="ARBA00023125"/>
    </source>
</evidence>
<evidence type="ECO:0000256" key="1">
    <source>
        <dbReference type="ARBA" id="ARBA00023015"/>
    </source>
</evidence>
<reference evidence="8" key="1">
    <citation type="submission" date="2022-01" db="EMBL/GenBank/DDBJ databases">
        <authorList>
            <person name="Criscuolo A."/>
        </authorList>
    </citation>
    <scope>NUCLEOTIDE SEQUENCE</scope>
    <source>
        <strain evidence="8">CIP111891</strain>
    </source>
</reference>
<dbReference type="SMART" id="SM00342">
    <property type="entry name" value="HTH_ARAC"/>
    <property type="match status" value="1"/>
</dbReference>
<evidence type="ECO:0000259" key="6">
    <source>
        <dbReference type="PROSITE" id="PS50110"/>
    </source>
</evidence>
<keyword evidence="2" id="KW-0238">DNA-binding</keyword>
<dbReference type="InterPro" id="IPR041522">
    <property type="entry name" value="CdaR_GGDEF"/>
</dbReference>
<dbReference type="CDD" id="cd17536">
    <property type="entry name" value="REC_YesN-like"/>
    <property type="match status" value="1"/>
</dbReference>
<evidence type="ECO:0000256" key="3">
    <source>
        <dbReference type="ARBA" id="ARBA00023163"/>
    </source>
</evidence>
<dbReference type="PROSITE" id="PS01124">
    <property type="entry name" value="HTH_ARAC_FAMILY_2"/>
    <property type="match status" value="1"/>
</dbReference>
<dbReference type="PANTHER" id="PTHR43280">
    <property type="entry name" value="ARAC-FAMILY TRANSCRIPTIONAL REGULATOR"/>
    <property type="match status" value="1"/>
</dbReference>
<dbReference type="PRINTS" id="PR00032">
    <property type="entry name" value="HTHARAC"/>
</dbReference>
<name>A0ABN8G0V5_9BACL</name>
<evidence type="ECO:0000313" key="9">
    <source>
        <dbReference type="Proteomes" id="UP000838821"/>
    </source>
</evidence>
<evidence type="ECO:0000313" key="8">
    <source>
        <dbReference type="EMBL" id="CAH1192332.1"/>
    </source>
</evidence>
<dbReference type="InterPro" id="IPR009057">
    <property type="entry name" value="Homeodomain-like_sf"/>
</dbReference>
<dbReference type="Proteomes" id="UP000838821">
    <property type="component" value="Unassembled WGS sequence"/>
</dbReference>
<dbReference type="Pfam" id="PF00072">
    <property type="entry name" value="Response_reg"/>
    <property type="match status" value="1"/>
</dbReference>
<dbReference type="PANTHER" id="PTHR43280:SF2">
    <property type="entry name" value="HTH-TYPE TRANSCRIPTIONAL REGULATOR EXSA"/>
    <property type="match status" value="1"/>
</dbReference>
<dbReference type="Pfam" id="PF17853">
    <property type="entry name" value="GGDEF_2"/>
    <property type="match status" value="1"/>
</dbReference>
<keyword evidence="9" id="KW-1185">Reference proteome</keyword>
<dbReference type="EMBL" id="CAKMMW010000001">
    <property type="protein sequence ID" value="CAH1192332.1"/>
    <property type="molecule type" value="Genomic_DNA"/>
</dbReference>
<dbReference type="Gene3D" id="1.10.10.60">
    <property type="entry name" value="Homeodomain-like"/>
    <property type="match status" value="2"/>
</dbReference>
<dbReference type="InterPro" id="IPR018060">
    <property type="entry name" value="HTH_AraC"/>
</dbReference>
<dbReference type="Gene3D" id="3.40.50.2300">
    <property type="match status" value="1"/>
</dbReference>
<feature type="domain" description="Response regulatory" evidence="6">
    <location>
        <begin position="3"/>
        <end position="120"/>
    </location>
</feature>
<dbReference type="InterPro" id="IPR020449">
    <property type="entry name" value="Tscrpt_reg_AraC-type_HTH"/>
</dbReference>
<dbReference type="InterPro" id="IPR018062">
    <property type="entry name" value="HTH_AraC-typ_CS"/>
</dbReference>
<feature type="domain" description="GGDEF" evidence="7">
    <location>
        <begin position="182"/>
        <end position="313"/>
    </location>
</feature>
<dbReference type="PROSITE" id="PS00041">
    <property type="entry name" value="HTH_ARAC_FAMILY_1"/>
    <property type="match status" value="1"/>
</dbReference>
<dbReference type="PROSITE" id="PS50887">
    <property type="entry name" value="GGDEF"/>
    <property type="match status" value="1"/>
</dbReference>
<feature type="modified residue" description="4-aspartylphosphate" evidence="4">
    <location>
        <position position="55"/>
    </location>
</feature>
<dbReference type="SUPFAM" id="SSF52172">
    <property type="entry name" value="CheY-like"/>
    <property type="match status" value="1"/>
</dbReference>
<keyword evidence="3" id="KW-0804">Transcription</keyword>
<comment type="caution">
    <text evidence="8">The sequence shown here is derived from an EMBL/GenBank/DDBJ whole genome shotgun (WGS) entry which is preliminary data.</text>
</comment>
<keyword evidence="1" id="KW-0805">Transcription regulation</keyword>
<gene>
    <name evidence="8" type="primary">rhaR_9</name>
    <name evidence="8" type="ORF">PAECIP111891_00268</name>
</gene>
<dbReference type="InterPro" id="IPR000160">
    <property type="entry name" value="GGDEF_dom"/>
</dbReference>
<dbReference type="SMART" id="SM00448">
    <property type="entry name" value="REC"/>
    <property type="match status" value="1"/>
</dbReference>
<sequence length="534" mass="60959">MLKMIIIDDERKTVEGIKECLNWADYGIVISGQARNGRDGLELALQVQPDIVLTDIRMPIMNGIELSKELRQLLSETKIIFITGYSDMEYMKSAFKEGVFDYILKPVDIDELECVIKKTVDLCEMEKKNERNRLELEAKVRESIPLLHGNFLSMLVLGEVGGRDLIVERMKYLSINLPLDESNYLVLVVNIDDYTAICSEKQPFELKLLSKEMLDVVRKAMDDKGIIFQLTECELAGIIPSPTAQGVSVAEGTGVLAQTIQNSLNSELGLSVTIGIGEWVNDVEKISFSYYRAMHAVNQKLYRGKNQIIYADKVSALNEMGTTFGYKIYEQAYEALKAGDIDKAQVRIDEVFDHLTRSYSLNYIQSVCLQFTAVIQRICAEYADNRQEAQLLDEYDHTNQLFKLETIEDMKQFVLTNCKKVCSYVIAGQDHHSHRIIEFIKSMIEQRYADNLTIELIAKEVYLSTSYVCLLFKQETGETINGFLTRIRIEKAKELLRQGTSKLYEICLDVGYSDPKYFSKLFKKVTGVNPSEYK</sequence>
<organism evidence="8 9">
    <name type="scientific">Paenibacillus allorhizoplanae</name>
    <dbReference type="NCBI Taxonomy" id="2905648"/>
    <lineage>
        <taxon>Bacteria</taxon>
        <taxon>Bacillati</taxon>
        <taxon>Bacillota</taxon>
        <taxon>Bacilli</taxon>
        <taxon>Bacillales</taxon>
        <taxon>Paenibacillaceae</taxon>
        <taxon>Paenibacillus</taxon>
    </lineage>
</organism>
<dbReference type="InterPro" id="IPR001789">
    <property type="entry name" value="Sig_transdc_resp-reg_receiver"/>
</dbReference>
<keyword evidence="4" id="KW-0597">Phosphoprotein</keyword>
<protein>
    <submittedName>
        <fullName evidence="8">HTH-type transcriptional activator RhaR</fullName>
    </submittedName>
</protein>
<evidence type="ECO:0000259" key="7">
    <source>
        <dbReference type="PROSITE" id="PS50887"/>
    </source>
</evidence>
<proteinExistence type="predicted"/>
<accession>A0ABN8G0V5</accession>
<dbReference type="Pfam" id="PF12833">
    <property type="entry name" value="HTH_18"/>
    <property type="match status" value="1"/>
</dbReference>
<dbReference type="PROSITE" id="PS50110">
    <property type="entry name" value="RESPONSE_REGULATORY"/>
    <property type="match status" value="1"/>
</dbReference>
<dbReference type="InterPro" id="IPR011006">
    <property type="entry name" value="CheY-like_superfamily"/>
</dbReference>
<feature type="domain" description="HTH araC/xylS-type" evidence="5">
    <location>
        <begin position="434"/>
        <end position="534"/>
    </location>
</feature>